<evidence type="ECO:0000256" key="5">
    <source>
        <dbReference type="ARBA" id="ARBA00022692"/>
    </source>
</evidence>
<dbReference type="InterPro" id="IPR000531">
    <property type="entry name" value="Beta-barrel_TonB"/>
</dbReference>
<dbReference type="Pfam" id="PF07715">
    <property type="entry name" value="Plug"/>
    <property type="match status" value="1"/>
</dbReference>
<feature type="short sequence motif" description="TonB C-terminal box" evidence="13">
    <location>
        <begin position="695"/>
        <end position="712"/>
    </location>
</feature>
<keyword evidence="2 12" id="KW-0813">Transport</keyword>
<keyword evidence="10 12" id="KW-0472">Membrane</keyword>
<proteinExistence type="inferred from homology"/>
<protein>
    <submittedName>
        <fullName evidence="18">TonB-dependent receptor</fullName>
    </submittedName>
</protein>
<dbReference type="KEGG" id="spha:D3Y57_03830"/>
<dbReference type="GO" id="GO:0006826">
    <property type="term" value="P:iron ion transport"/>
    <property type="evidence" value="ECO:0007669"/>
    <property type="project" value="UniProtKB-KW"/>
</dbReference>
<evidence type="ECO:0000259" key="16">
    <source>
        <dbReference type="Pfam" id="PF00593"/>
    </source>
</evidence>
<keyword evidence="11 12" id="KW-0998">Cell outer membrane</keyword>
<organism evidence="18 19">
    <name type="scientific">Sphingomonas paeninsulae</name>
    <dbReference type="NCBI Taxonomy" id="2319844"/>
    <lineage>
        <taxon>Bacteria</taxon>
        <taxon>Pseudomonadati</taxon>
        <taxon>Pseudomonadota</taxon>
        <taxon>Alphaproteobacteria</taxon>
        <taxon>Sphingomonadales</taxon>
        <taxon>Sphingomonadaceae</taxon>
        <taxon>Sphingomonas</taxon>
    </lineage>
</organism>
<gene>
    <name evidence="18" type="ORF">D3Y57_03830</name>
</gene>
<dbReference type="PANTHER" id="PTHR32552:SF81">
    <property type="entry name" value="TONB-DEPENDENT OUTER MEMBRANE RECEPTOR"/>
    <property type="match status" value="1"/>
</dbReference>
<evidence type="ECO:0000256" key="14">
    <source>
        <dbReference type="RuleBase" id="RU003357"/>
    </source>
</evidence>
<dbReference type="SUPFAM" id="SSF56935">
    <property type="entry name" value="Porins"/>
    <property type="match status" value="1"/>
</dbReference>
<feature type="domain" description="TonB-dependent receptor-like beta-barrel" evidence="16">
    <location>
        <begin position="256"/>
        <end position="678"/>
    </location>
</feature>
<evidence type="ECO:0000259" key="17">
    <source>
        <dbReference type="Pfam" id="PF07715"/>
    </source>
</evidence>
<feature type="signal peptide" evidence="15">
    <location>
        <begin position="1"/>
        <end position="25"/>
    </location>
</feature>
<keyword evidence="8" id="KW-0406">Ion transport</keyword>
<keyword evidence="19" id="KW-1185">Reference proteome</keyword>
<accession>A0A494TIB6</accession>
<feature type="domain" description="TonB-dependent receptor plug" evidence="17">
    <location>
        <begin position="58"/>
        <end position="164"/>
    </location>
</feature>
<keyword evidence="18" id="KW-0614">Plasmid</keyword>
<keyword evidence="5 12" id="KW-0812">Transmembrane</keyword>
<dbReference type="PANTHER" id="PTHR32552">
    <property type="entry name" value="FERRICHROME IRON RECEPTOR-RELATED"/>
    <property type="match status" value="1"/>
</dbReference>
<evidence type="ECO:0000256" key="9">
    <source>
        <dbReference type="ARBA" id="ARBA00023077"/>
    </source>
</evidence>
<evidence type="ECO:0000256" key="1">
    <source>
        <dbReference type="ARBA" id="ARBA00004571"/>
    </source>
</evidence>
<dbReference type="GO" id="GO:0009279">
    <property type="term" value="C:cell outer membrane"/>
    <property type="evidence" value="ECO:0007669"/>
    <property type="project" value="UniProtKB-SubCell"/>
</dbReference>
<evidence type="ECO:0000256" key="2">
    <source>
        <dbReference type="ARBA" id="ARBA00022448"/>
    </source>
</evidence>
<feature type="chain" id="PRO_5019831312" evidence="15">
    <location>
        <begin position="26"/>
        <end position="712"/>
    </location>
</feature>
<dbReference type="EMBL" id="CP032828">
    <property type="protein sequence ID" value="AYJ85168.1"/>
    <property type="molecule type" value="Genomic_DNA"/>
</dbReference>
<comment type="similarity">
    <text evidence="12 14">Belongs to the TonB-dependent receptor family.</text>
</comment>
<evidence type="ECO:0000313" key="18">
    <source>
        <dbReference type="EMBL" id="AYJ85168.1"/>
    </source>
</evidence>
<dbReference type="Pfam" id="PF00593">
    <property type="entry name" value="TonB_dep_Rec_b-barrel"/>
    <property type="match status" value="1"/>
</dbReference>
<keyword evidence="7" id="KW-0408">Iron</keyword>
<name>A0A494TIB6_SPHPE</name>
<geneLocation type="plasmid" evidence="18">
    <name>unnamed1</name>
</geneLocation>
<comment type="subcellular location">
    <subcellularLocation>
        <location evidence="1 12">Cell outer membrane</location>
        <topology evidence="1 12">Multi-pass membrane protein</topology>
    </subcellularLocation>
</comment>
<evidence type="ECO:0000256" key="15">
    <source>
        <dbReference type="SAM" id="SignalP"/>
    </source>
</evidence>
<reference evidence="18 19" key="1">
    <citation type="submission" date="2018-09" db="EMBL/GenBank/DDBJ databases">
        <title>Sphingomonas peninsula sp. nov., isolated from fildes peninsula, Antarctic soil.</title>
        <authorList>
            <person name="Yingchao G."/>
        </authorList>
    </citation>
    <scope>NUCLEOTIDE SEQUENCE [LARGE SCALE GENOMIC DNA]</scope>
    <source>
        <strain evidence="18 19">YZ-8</strain>
        <plasmid evidence="18 19">unnamed1</plasmid>
    </source>
</reference>
<evidence type="ECO:0000313" key="19">
    <source>
        <dbReference type="Proteomes" id="UP000276254"/>
    </source>
</evidence>
<keyword evidence="4" id="KW-0410">Iron transport</keyword>
<dbReference type="RefSeq" id="WP_121151487.1">
    <property type="nucleotide sequence ID" value="NZ_CP032828.1"/>
</dbReference>
<evidence type="ECO:0000256" key="13">
    <source>
        <dbReference type="PROSITE-ProRule" id="PRU10144"/>
    </source>
</evidence>
<sequence length="712" mass="77017">MLKVKTTLLVTTALMVTLISAPLSAQTVQTPPIPQADSTPEESGADIIVTAQRRAERLIDVPVSITAISGATLERGNATGVFDITKTAPGVVINRNGGYLQPTIRGIGTNVTGGTADPNVAIYLDGVYQPSQTGNFFDLANIQSVEILKGPQGTLFGRNATGGAILITTADPSFTPSGRMLVSYGRYNEARGSAYLTTGLTDTLAIDLSAYYRRSDGFKHDVRTGDLQAKQHSLDLRSKLLFQPTETIKFVLTASYNDTSDPTGLAYNALNGNTQGRPIAGSGPIAEGRTQLSHNLAPVIRSKATAISLHADFDLGFATLRSISAYRDEKTHIEADLDASYAAVQQAIYDQPLRTQSQEFTLTSPSTGKFNWVTGLFYYHGFGHYPGYNINGVTALRAADTIDAYAVFADGTYKIGKFSLIAGLRYSDEKRNHKYGAGTGPYTVNANASFNDLTPRVGLRYAITDRSNLYATFSKGFKSGLFNGTAASTVAVKPEKVDAYELGYKVASRLIDFNAAGFYYNYDNIQVTAFDFTTGISRLFNAAKAEIYGIDADATIRPSRNFDLRVAAGYTHGRYTSFPGAIVFTPKPGGNVGNITQIVDASGSTMIRAPAITASATANYRVDIGERQIEFTATPYYTSKVNYTYDERIQQPGYFTLDASISYVLNADCRLSLWGKNLTDTTYASFRSTSSTRDSIVYATPRTYGVSASYRF</sequence>
<evidence type="ECO:0000256" key="11">
    <source>
        <dbReference type="ARBA" id="ARBA00023237"/>
    </source>
</evidence>
<evidence type="ECO:0000256" key="10">
    <source>
        <dbReference type="ARBA" id="ARBA00023136"/>
    </source>
</evidence>
<dbReference type="AlphaFoldDB" id="A0A494TIB6"/>
<evidence type="ECO:0000256" key="7">
    <source>
        <dbReference type="ARBA" id="ARBA00023004"/>
    </source>
</evidence>
<dbReference type="CDD" id="cd01347">
    <property type="entry name" value="ligand_gated_channel"/>
    <property type="match status" value="1"/>
</dbReference>
<dbReference type="InterPro" id="IPR010917">
    <property type="entry name" value="TonB_rcpt_CS"/>
</dbReference>
<evidence type="ECO:0000256" key="3">
    <source>
        <dbReference type="ARBA" id="ARBA00022452"/>
    </source>
</evidence>
<evidence type="ECO:0000256" key="8">
    <source>
        <dbReference type="ARBA" id="ARBA00023065"/>
    </source>
</evidence>
<evidence type="ECO:0000256" key="12">
    <source>
        <dbReference type="PROSITE-ProRule" id="PRU01360"/>
    </source>
</evidence>
<keyword evidence="3 12" id="KW-1134">Transmembrane beta strand</keyword>
<dbReference type="PROSITE" id="PS01156">
    <property type="entry name" value="TONB_DEPENDENT_REC_2"/>
    <property type="match status" value="1"/>
</dbReference>
<keyword evidence="9 14" id="KW-0798">TonB box</keyword>
<keyword evidence="18" id="KW-0675">Receptor</keyword>
<dbReference type="InterPro" id="IPR036942">
    <property type="entry name" value="Beta-barrel_TonB_sf"/>
</dbReference>
<dbReference type="Proteomes" id="UP000276254">
    <property type="component" value="Plasmid unnamed1"/>
</dbReference>
<dbReference type="OrthoDB" id="7463630at2"/>
<evidence type="ECO:0000256" key="6">
    <source>
        <dbReference type="ARBA" id="ARBA00022729"/>
    </source>
</evidence>
<dbReference type="PROSITE" id="PS52016">
    <property type="entry name" value="TONB_DEPENDENT_REC_3"/>
    <property type="match status" value="1"/>
</dbReference>
<keyword evidence="6 15" id="KW-0732">Signal</keyword>
<dbReference type="InterPro" id="IPR012910">
    <property type="entry name" value="Plug_dom"/>
</dbReference>
<dbReference type="Gene3D" id="2.40.170.20">
    <property type="entry name" value="TonB-dependent receptor, beta-barrel domain"/>
    <property type="match status" value="1"/>
</dbReference>
<dbReference type="InterPro" id="IPR039426">
    <property type="entry name" value="TonB-dep_rcpt-like"/>
</dbReference>
<evidence type="ECO:0000256" key="4">
    <source>
        <dbReference type="ARBA" id="ARBA00022496"/>
    </source>
</evidence>